<evidence type="ECO:0000313" key="2">
    <source>
        <dbReference type="Proteomes" id="UP001159427"/>
    </source>
</evidence>
<accession>A0ABN8SDA6</accession>
<reference evidence="1 2" key="1">
    <citation type="submission" date="2022-05" db="EMBL/GenBank/DDBJ databases">
        <authorList>
            <consortium name="Genoscope - CEA"/>
            <person name="William W."/>
        </authorList>
    </citation>
    <scope>NUCLEOTIDE SEQUENCE [LARGE SCALE GENOMIC DNA]</scope>
</reference>
<protein>
    <submittedName>
        <fullName evidence="1">Uncharacterized protein</fullName>
    </submittedName>
</protein>
<sequence>CSSFVLDNPSDSQNIPLVTIPEPTWTQTPSIVKIANGHYQALGRVIHMKYLHDQLIEHEDFSFADSRRSMDDLVQQLDILADTLYIK</sequence>
<organism evidence="1 2">
    <name type="scientific">Porites evermanni</name>
    <dbReference type="NCBI Taxonomy" id="104178"/>
    <lineage>
        <taxon>Eukaryota</taxon>
        <taxon>Metazoa</taxon>
        <taxon>Cnidaria</taxon>
        <taxon>Anthozoa</taxon>
        <taxon>Hexacorallia</taxon>
        <taxon>Scleractinia</taxon>
        <taxon>Fungiina</taxon>
        <taxon>Poritidae</taxon>
        <taxon>Porites</taxon>
    </lineage>
</organism>
<dbReference type="EMBL" id="CALNXI010002547">
    <property type="protein sequence ID" value="CAH3188811.1"/>
    <property type="molecule type" value="Genomic_DNA"/>
</dbReference>
<name>A0ABN8SDA6_9CNID</name>
<evidence type="ECO:0000313" key="1">
    <source>
        <dbReference type="EMBL" id="CAH3188811.1"/>
    </source>
</evidence>
<keyword evidence="2" id="KW-1185">Reference proteome</keyword>
<feature type="non-terminal residue" evidence="1">
    <location>
        <position position="1"/>
    </location>
</feature>
<feature type="non-terminal residue" evidence="1">
    <location>
        <position position="87"/>
    </location>
</feature>
<comment type="caution">
    <text evidence="1">The sequence shown here is derived from an EMBL/GenBank/DDBJ whole genome shotgun (WGS) entry which is preliminary data.</text>
</comment>
<dbReference type="Proteomes" id="UP001159427">
    <property type="component" value="Unassembled WGS sequence"/>
</dbReference>
<gene>
    <name evidence="1" type="ORF">PEVE_00018820</name>
</gene>
<proteinExistence type="predicted"/>